<dbReference type="InterPro" id="IPR036188">
    <property type="entry name" value="FAD/NAD-bd_sf"/>
</dbReference>
<dbReference type="Gene3D" id="3.50.50.60">
    <property type="entry name" value="FAD/NAD(P)-binding domain"/>
    <property type="match status" value="1"/>
</dbReference>
<dbReference type="Proteomes" id="UP000321085">
    <property type="component" value="Unassembled WGS sequence"/>
</dbReference>
<proteinExistence type="predicted"/>
<dbReference type="PROSITE" id="PS51257">
    <property type="entry name" value="PROKAR_LIPOPROTEIN"/>
    <property type="match status" value="1"/>
</dbReference>
<protein>
    <recommendedName>
        <fullName evidence="2">FAD dependent oxidoreductase domain-containing protein</fullName>
    </recommendedName>
</protein>
<reference evidence="3 4" key="1">
    <citation type="submission" date="2019-07" db="EMBL/GenBank/DDBJ databases">
        <title>Whole genome shotgun sequence of Microvirga aerophila NBRC 106136.</title>
        <authorList>
            <person name="Hosoyama A."/>
            <person name="Uohara A."/>
            <person name="Ohji S."/>
            <person name="Ichikawa N."/>
        </authorList>
    </citation>
    <scope>NUCLEOTIDE SEQUENCE [LARGE SCALE GENOMIC DNA]</scope>
    <source>
        <strain evidence="3 4">NBRC 106136</strain>
    </source>
</reference>
<organism evidence="3 4">
    <name type="scientific">Microvirga aerophila</name>
    <dbReference type="NCBI Taxonomy" id="670291"/>
    <lineage>
        <taxon>Bacteria</taxon>
        <taxon>Pseudomonadati</taxon>
        <taxon>Pseudomonadota</taxon>
        <taxon>Alphaproteobacteria</taxon>
        <taxon>Hyphomicrobiales</taxon>
        <taxon>Methylobacteriaceae</taxon>
        <taxon>Microvirga</taxon>
    </lineage>
</organism>
<dbReference type="AlphaFoldDB" id="A0A512BQ01"/>
<dbReference type="SUPFAM" id="SSF51905">
    <property type="entry name" value="FAD/NAD(P)-binding domain"/>
    <property type="match status" value="1"/>
</dbReference>
<dbReference type="InterPro" id="IPR006076">
    <property type="entry name" value="FAD-dep_OxRdtase"/>
</dbReference>
<evidence type="ECO:0000256" key="1">
    <source>
        <dbReference type="ARBA" id="ARBA00023002"/>
    </source>
</evidence>
<keyword evidence="1" id="KW-0560">Oxidoreductase</keyword>
<dbReference type="Pfam" id="PF01266">
    <property type="entry name" value="DAO"/>
    <property type="match status" value="1"/>
</dbReference>
<accession>A0A512BQ01</accession>
<dbReference type="RefSeq" id="WP_114186345.1">
    <property type="nucleotide sequence ID" value="NZ_BJYU01000018.1"/>
</dbReference>
<dbReference type="EMBL" id="BJYU01000018">
    <property type="protein sequence ID" value="GEO14031.1"/>
    <property type="molecule type" value="Genomic_DNA"/>
</dbReference>
<feature type="domain" description="FAD dependent oxidoreductase" evidence="2">
    <location>
        <begin position="10"/>
        <end position="46"/>
    </location>
</feature>
<keyword evidence="4" id="KW-1185">Reference proteome</keyword>
<evidence type="ECO:0000259" key="2">
    <source>
        <dbReference type="Pfam" id="PF01266"/>
    </source>
</evidence>
<gene>
    <name evidence="3" type="ORF">MAE02_17270</name>
</gene>
<dbReference type="GO" id="GO:0016491">
    <property type="term" value="F:oxidoreductase activity"/>
    <property type="evidence" value="ECO:0007669"/>
    <property type="project" value="UniProtKB-KW"/>
</dbReference>
<name>A0A512BQ01_9HYPH</name>
<sequence length="55" mass="5633">MTTSNKIQSDLLVIGGGINGAATACDAAGRNRSVCLAKMQDFAEGTFVTLLKADS</sequence>
<evidence type="ECO:0000313" key="4">
    <source>
        <dbReference type="Proteomes" id="UP000321085"/>
    </source>
</evidence>
<evidence type="ECO:0000313" key="3">
    <source>
        <dbReference type="EMBL" id="GEO14031.1"/>
    </source>
</evidence>
<comment type="caution">
    <text evidence="3">The sequence shown here is derived from an EMBL/GenBank/DDBJ whole genome shotgun (WGS) entry which is preliminary data.</text>
</comment>